<dbReference type="GeneID" id="87818436"/>
<name>A0AAN6ZKK3_9PEZI</name>
<feature type="compositionally biased region" description="Basic and acidic residues" evidence="2">
    <location>
        <begin position="793"/>
        <end position="818"/>
    </location>
</feature>
<keyword evidence="6" id="KW-1185">Reference proteome</keyword>
<feature type="transmembrane region" description="Helical" evidence="3">
    <location>
        <begin position="852"/>
        <end position="871"/>
    </location>
</feature>
<feature type="compositionally biased region" description="Basic and acidic residues" evidence="2">
    <location>
        <begin position="737"/>
        <end position="746"/>
    </location>
</feature>
<evidence type="ECO:0000313" key="5">
    <source>
        <dbReference type="EMBL" id="KAK4140781.1"/>
    </source>
</evidence>
<dbReference type="EMBL" id="MU853623">
    <property type="protein sequence ID" value="KAK4140781.1"/>
    <property type="molecule type" value="Genomic_DNA"/>
</dbReference>
<gene>
    <name evidence="5" type="ORF">C8A04DRAFT_31652</name>
</gene>
<dbReference type="PANTHER" id="PTHR10039">
    <property type="entry name" value="AMELOGENIN"/>
    <property type="match status" value="1"/>
</dbReference>
<dbReference type="PANTHER" id="PTHR10039:SF5">
    <property type="entry name" value="NACHT DOMAIN-CONTAINING PROTEIN"/>
    <property type="match status" value="1"/>
</dbReference>
<evidence type="ECO:0000259" key="4">
    <source>
        <dbReference type="Pfam" id="PF24883"/>
    </source>
</evidence>
<proteinExistence type="predicted"/>
<organism evidence="5 6">
    <name type="scientific">Dichotomopilus funicola</name>
    <dbReference type="NCBI Taxonomy" id="1934379"/>
    <lineage>
        <taxon>Eukaryota</taxon>
        <taxon>Fungi</taxon>
        <taxon>Dikarya</taxon>
        <taxon>Ascomycota</taxon>
        <taxon>Pezizomycotina</taxon>
        <taxon>Sordariomycetes</taxon>
        <taxon>Sordariomycetidae</taxon>
        <taxon>Sordariales</taxon>
        <taxon>Chaetomiaceae</taxon>
        <taxon>Dichotomopilus</taxon>
    </lineage>
</organism>
<feature type="region of interest" description="Disordered" evidence="2">
    <location>
        <begin position="712"/>
        <end position="832"/>
    </location>
</feature>
<dbReference type="InterPro" id="IPR056884">
    <property type="entry name" value="NPHP3-like_N"/>
</dbReference>
<dbReference type="InterPro" id="IPR027417">
    <property type="entry name" value="P-loop_NTPase"/>
</dbReference>
<comment type="caution">
    <text evidence="5">The sequence shown here is derived from an EMBL/GenBank/DDBJ whole genome shotgun (WGS) entry which is preliminary data.</text>
</comment>
<keyword evidence="3" id="KW-0472">Membrane</keyword>
<dbReference type="Proteomes" id="UP001302676">
    <property type="component" value="Unassembled WGS sequence"/>
</dbReference>
<protein>
    <recommendedName>
        <fullName evidence="4">Nephrocystin 3-like N-terminal domain-containing protein</fullName>
    </recommendedName>
</protein>
<dbReference type="SUPFAM" id="SSF52540">
    <property type="entry name" value="P-loop containing nucleoside triphosphate hydrolases"/>
    <property type="match status" value="1"/>
</dbReference>
<sequence length="872" mass="98049">MDPATSIGMVSGILSFVTFAWKLVKGGAEIYRQGTLAENATLEDVLHRAEAFHVRLQQIPSGQGASSSMDVLLYNLAKDCQTVSGDLIRLLGSMKHPDTQGLQAKWKLMVASWNNVIHAKERTELEEKLGRCETRLSAVLIYSSSVSISDLGHAAEKNSTILVQLLTNVDELKRELQTQNGDRSWMDGRDRKAIETLIGRQEEVIHKVAHSRILRALRYQNMRDRDDSLQEHLDNIQQQLRTVGGSYSWLCGPEIDSLPEDAEEAAMMKDARDKLRQWLSSDGGIFHIAGKFGSGKSTLMQLLRNHPEITNQLERWAGQRTLVKPAYFFSVMVGGPQQQLSGLFKTLLHDILKECPELAPEVLPEIWRTALDQPWQASGTHLTISPSLVEAALRKIICDERFSTQYCFCIFIDALDEYQDSGGRDQTDLVDLLHEWAPETSENVKLCVASREEPAFYNKFPVNATLRLHELTRFDMRRFVMQRLPKIPEDVRNSIVEEIPQKAEGIFLWATLVIQEIREDWESTGEVDIHVLDKFPAGFRPLVDRIYSFLEEYCRDPSFAHRMAIVNWEDFGLVETHQTEEHYYSDTEDCRIIESPAISPVINFAHRSILEYFRDPLIEERLMDAVGFSSLTEVADAICQTFLAELSFGSAFSHHHNKDFLEGIEELPFYKHGEVMEWTLREWIEWLDVPNKNTLLQLVNERLAANAIGAADPTGDAQLTGTLENGTSKLLGAPDTELDRSGKEPEVSAVDPPAAGDSVSQPGSGGENTPDGEVEEYGGEMEKSDEEGSQAETQEKGQGDSRETPHKEEVLGEEDQRASDAPTANTEQPGVEKLDHGLVETLRRVAVDRDMVGYLLTFVMGSIFAMLVSYVL</sequence>
<evidence type="ECO:0000313" key="6">
    <source>
        <dbReference type="Proteomes" id="UP001302676"/>
    </source>
</evidence>
<evidence type="ECO:0000256" key="3">
    <source>
        <dbReference type="SAM" id="Phobius"/>
    </source>
</evidence>
<keyword evidence="3" id="KW-1133">Transmembrane helix</keyword>
<evidence type="ECO:0000256" key="2">
    <source>
        <dbReference type="SAM" id="MobiDB-lite"/>
    </source>
</evidence>
<accession>A0AAN6ZKK3</accession>
<keyword evidence="3" id="KW-0812">Transmembrane</keyword>
<feature type="domain" description="Nephrocystin 3-like N-terminal" evidence="4">
    <location>
        <begin position="273"/>
        <end position="451"/>
    </location>
</feature>
<feature type="compositionally biased region" description="Acidic residues" evidence="2">
    <location>
        <begin position="770"/>
        <end position="789"/>
    </location>
</feature>
<evidence type="ECO:0000256" key="1">
    <source>
        <dbReference type="ARBA" id="ARBA00022737"/>
    </source>
</evidence>
<reference evidence="5" key="1">
    <citation type="journal article" date="2023" name="Mol. Phylogenet. Evol.">
        <title>Genome-scale phylogeny and comparative genomics of the fungal order Sordariales.</title>
        <authorList>
            <person name="Hensen N."/>
            <person name="Bonometti L."/>
            <person name="Westerberg I."/>
            <person name="Brannstrom I.O."/>
            <person name="Guillou S."/>
            <person name="Cros-Aarteil S."/>
            <person name="Calhoun S."/>
            <person name="Haridas S."/>
            <person name="Kuo A."/>
            <person name="Mondo S."/>
            <person name="Pangilinan J."/>
            <person name="Riley R."/>
            <person name="LaButti K."/>
            <person name="Andreopoulos B."/>
            <person name="Lipzen A."/>
            <person name="Chen C."/>
            <person name="Yan M."/>
            <person name="Daum C."/>
            <person name="Ng V."/>
            <person name="Clum A."/>
            <person name="Steindorff A."/>
            <person name="Ohm R.A."/>
            <person name="Martin F."/>
            <person name="Silar P."/>
            <person name="Natvig D.O."/>
            <person name="Lalanne C."/>
            <person name="Gautier V."/>
            <person name="Ament-Velasquez S.L."/>
            <person name="Kruys A."/>
            <person name="Hutchinson M.I."/>
            <person name="Powell A.J."/>
            <person name="Barry K."/>
            <person name="Miller A.N."/>
            <person name="Grigoriev I.V."/>
            <person name="Debuchy R."/>
            <person name="Gladieux P."/>
            <person name="Hiltunen Thoren M."/>
            <person name="Johannesson H."/>
        </authorList>
    </citation>
    <scope>NUCLEOTIDE SEQUENCE</scope>
    <source>
        <strain evidence="5">CBS 141.50</strain>
    </source>
</reference>
<keyword evidence="1" id="KW-0677">Repeat</keyword>
<dbReference type="RefSeq" id="XP_062634152.1">
    <property type="nucleotide sequence ID" value="XM_062781823.1"/>
</dbReference>
<dbReference type="Pfam" id="PF24883">
    <property type="entry name" value="NPHP3_N"/>
    <property type="match status" value="1"/>
</dbReference>
<feature type="compositionally biased region" description="Polar residues" evidence="2">
    <location>
        <begin position="717"/>
        <end position="728"/>
    </location>
</feature>
<dbReference type="AlphaFoldDB" id="A0AAN6ZKK3"/>
<reference evidence="5" key="2">
    <citation type="submission" date="2023-05" db="EMBL/GenBank/DDBJ databases">
        <authorList>
            <consortium name="Lawrence Berkeley National Laboratory"/>
            <person name="Steindorff A."/>
            <person name="Hensen N."/>
            <person name="Bonometti L."/>
            <person name="Westerberg I."/>
            <person name="Brannstrom I.O."/>
            <person name="Guillou S."/>
            <person name="Cros-Aarteil S."/>
            <person name="Calhoun S."/>
            <person name="Haridas S."/>
            <person name="Kuo A."/>
            <person name="Mondo S."/>
            <person name="Pangilinan J."/>
            <person name="Riley R."/>
            <person name="Labutti K."/>
            <person name="Andreopoulos B."/>
            <person name="Lipzen A."/>
            <person name="Chen C."/>
            <person name="Yanf M."/>
            <person name="Daum C."/>
            <person name="Ng V."/>
            <person name="Clum A."/>
            <person name="Ohm R."/>
            <person name="Martin F."/>
            <person name="Silar P."/>
            <person name="Natvig D."/>
            <person name="Lalanne C."/>
            <person name="Gautier V."/>
            <person name="Ament-Velasquez S.L."/>
            <person name="Kruys A."/>
            <person name="Hutchinson M.I."/>
            <person name="Powell A.J."/>
            <person name="Barry K."/>
            <person name="Miller A.N."/>
            <person name="Grigoriev I.V."/>
            <person name="Debuchy R."/>
            <person name="Gladieux P."/>
            <person name="Thoren M.H."/>
            <person name="Johannesson H."/>
        </authorList>
    </citation>
    <scope>NUCLEOTIDE SEQUENCE</scope>
    <source>
        <strain evidence="5">CBS 141.50</strain>
    </source>
</reference>